<dbReference type="EMBL" id="CM004400">
    <property type="protein sequence ID" value="OAY31314.1"/>
    <property type="molecule type" value="Genomic_DNA"/>
</dbReference>
<organism evidence="1">
    <name type="scientific">Manihot esculenta</name>
    <name type="common">Cassava</name>
    <name type="synonym">Jatropha manihot</name>
    <dbReference type="NCBI Taxonomy" id="3983"/>
    <lineage>
        <taxon>Eukaryota</taxon>
        <taxon>Viridiplantae</taxon>
        <taxon>Streptophyta</taxon>
        <taxon>Embryophyta</taxon>
        <taxon>Tracheophyta</taxon>
        <taxon>Spermatophyta</taxon>
        <taxon>Magnoliopsida</taxon>
        <taxon>eudicotyledons</taxon>
        <taxon>Gunneridae</taxon>
        <taxon>Pentapetalae</taxon>
        <taxon>rosids</taxon>
        <taxon>fabids</taxon>
        <taxon>Malpighiales</taxon>
        <taxon>Euphorbiaceae</taxon>
        <taxon>Crotonoideae</taxon>
        <taxon>Manihoteae</taxon>
        <taxon>Manihot</taxon>
    </lineage>
</organism>
<evidence type="ECO:0000313" key="1">
    <source>
        <dbReference type="EMBL" id="OAY31314.1"/>
    </source>
</evidence>
<reference evidence="1" key="1">
    <citation type="submission" date="2016-02" db="EMBL/GenBank/DDBJ databases">
        <title>WGS assembly of Manihot esculenta.</title>
        <authorList>
            <person name="Bredeson J.V."/>
            <person name="Prochnik S.E."/>
            <person name="Lyons J.B."/>
            <person name="Schmutz J."/>
            <person name="Grimwood J."/>
            <person name="Vrebalov J."/>
            <person name="Bart R.S."/>
            <person name="Amuge T."/>
            <person name="Ferguson M.E."/>
            <person name="Green R."/>
            <person name="Putnam N."/>
            <person name="Stites J."/>
            <person name="Rounsley S."/>
            <person name="Rokhsar D.S."/>
        </authorList>
    </citation>
    <scope>NUCLEOTIDE SEQUENCE [LARGE SCALE GENOMIC DNA]</scope>
    <source>
        <tissue evidence="1">Leaf</tissue>
    </source>
</reference>
<proteinExistence type="predicted"/>
<protein>
    <submittedName>
        <fullName evidence="1">Uncharacterized protein</fullName>
    </submittedName>
</protein>
<dbReference type="AlphaFoldDB" id="A0A2C9UKF6"/>
<accession>A0A2C9UKF6</accession>
<name>A0A2C9UKF6_MANES</name>
<sequence length="61" mass="6746">MGISGIICFPTFEADSQKLKIKLVHFLLFLTKGELGAFGQIIFLPHLPNRQQGSTVTSSRI</sequence>
<gene>
    <name evidence="1" type="ORF">MANES_14G102200</name>
</gene>